<sequence length="158" mass="17939">MAIANILKTYLQQQEIEYRLIIHPHSSSSMETAEMAHVPGDALAKGVLLKDEESFLLVVLPSDYYIELDILCELLKQKVELASESEVELLFPDCEVGAVPPIGFAYAVQTIWDHTSSLGRQDKIYFESGDHQHLVCITGKQFHELMTSAERREFSYHI</sequence>
<evidence type="ECO:0000313" key="2">
    <source>
        <dbReference type="EMBL" id="TWX64125.1"/>
    </source>
</evidence>
<protein>
    <submittedName>
        <fullName evidence="2">YbaK/EbsC family protein</fullName>
    </submittedName>
</protein>
<reference evidence="2 3" key="1">
    <citation type="submission" date="2019-07" db="EMBL/GenBank/DDBJ databases">
        <title>Genomes of sea-ice associated Colwellia species.</title>
        <authorList>
            <person name="Bowman J.P."/>
        </authorList>
    </citation>
    <scope>NUCLEOTIDE SEQUENCE [LARGE SCALE GENOMIC DNA]</scope>
    <source>
        <strain evidence="2 3">ACAM 459</strain>
    </source>
</reference>
<dbReference type="AlphaFoldDB" id="A0A5C6Q5C3"/>
<dbReference type="RefSeq" id="WP_146791466.1">
    <property type="nucleotide sequence ID" value="NZ_VOLT01000015.1"/>
</dbReference>
<dbReference type="InterPro" id="IPR007214">
    <property type="entry name" value="YbaK/aa-tRNA-synth-assoc-dom"/>
</dbReference>
<comment type="caution">
    <text evidence="2">The sequence shown here is derived from an EMBL/GenBank/DDBJ whole genome shotgun (WGS) entry which is preliminary data.</text>
</comment>
<dbReference type="EMBL" id="VOLT01000015">
    <property type="protein sequence ID" value="TWX64125.1"/>
    <property type="molecule type" value="Genomic_DNA"/>
</dbReference>
<dbReference type="Gene3D" id="3.90.960.10">
    <property type="entry name" value="YbaK/aminoacyl-tRNA synthetase-associated domain"/>
    <property type="match status" value="1"/>
</dbReference>
<dbReference type="Pfam" id="PF04073">
    <property type="entry name" value="tRNA_edit"/>
    <property type="match status" value="1"/>
</dbReference>
<keyword evidence="3" id="KW-1185">Reference proteome</keyword>
<accession>A0A5C6Q5C3</accession>
<dbReference type="OrthoDB" id="9786549at2"/>
<dbReference type="SUPFAM" id="SSF55826">
    <property type="entry name" value="YbaK/ProRS associated domain"/>
    <property type="match status" value="1"/>
</dbReference>
<name>A0A5C6Q5C3_9GAMM</name>
<evidence type="ECO:0000259" key="1">
    <source>
        <dbReference type="Pfam" id="PF04073"/>
    </source>
</evidence>
<feature type="domain" description="YbaK/aminoacyl-tRNA synthetase-associated" evidence="1">
    <location>
        <begin position="23"/>
        <end position="143"/>
    </location>
</feature>
<dbReference type="InterPro" id="IPR036754">
    <property type="entry name" value="YbaK/aa-tRNA-synt-asso_dom_sf"/>
</dbReference>
<evidence type="ECO:0000313" key="3">
    <source>
        <dbReference type="Proteomes" id="UP000321822"/>
    </source>
</evidence>
<gene>
    <name evidence="2" type="ORF">ESZ36_20880</name>
</gene>
<dbReference type="Proteomes" id="UP000321822">
    <property type="component" value="Unassembled WGS sequence"/>
</dbReference>
<organism evidence="2 3">
    <name type="scientific">Colwellia demingiae</name>
    <dbReference type="NCBI Taxonomy" id="89401"/>
    <lineage>
        <taxon>Bacteria</taxon>
        <taxon>Pseudomonadati</taxon>
        <taxon>Pseudomonadota</taxon>
        <taxon>Gammaproteobacteria</taxon>
        <taxon>Alteromonadales</taxon>
        <taxon>Colwelliaceae</taxon>
        <taxon>Colwellia</taxon>
    </lineage>
</organism>
<dbReference type="CDD" id="cd04332">
    <property type="entry name" value="YbaK_like"/>
    <property type="match status" value="1"/>
</dbReference>
<proteinExistence type="predicted"/>
<dbReference type="GO" id="GO:0002161">
    <property type="term" value="F:aminoacyl-tRNA deacylase activity"/>
    <property type="evidence" value="ECO:0007669"/>
    <property type="project" value="InterPro"/>
</dbReference>